<dbReference type="Pfam" id="PF14009">
    <property type="entry name" value="PADRE"/>
    <property type="match status" value="1"/>
</dbReference>
<dbReference type="InterPro" id="IPR025322">
    <property type="entry name" value="PADRE_dom"/>
</dbReference>
<gene>
    <name evidence="2" type="ORF">M6B38_175670</name>
</gene>
<dbReference type="PANTHER" id="PTHR33052">
    <property type="entry name" value="DUF4228 DOMAIN PROTEIN-RELATED"/>
    <property type="match status" value="1"/>
</dbReference>
<evidence type="ECO:0000313" key="2">
    <source>
        <dbReference type="EMBL" id="KAJ6806593.1"/>
    </source>
</evidence>
<evidence type="ECO:0000313" key="3">
    <source>
        <dbReference type="Proteomes" id="UP001140949"/>
    </source>
</evidence>
<comment type="caution">
    <text evidence="2">The sequence shown here is derived from an EMBL/GenBank/DDBJ whole genome shotgun (WGS) entry which is preliminary data.</text>
</comment>
<reference evidence="2" key="2">
    <citation type="submission" date="2023-04" db="EMBL/GenBank/DDBJ databases">
        <authorList>
            <person name="Bruccoleri R.E."/>
            <person name="Oakeley E.J."/>
            <person name="Faust A.-M."/>
            <person name="Dessus-Babus S."/>
            <person name="Altorfer M."/>
            <person name="Burckhardt D."/>
            <person name="Oertli M."/>
            <person name="Naumann U."/>
            <person name="Petersen F."/>
            <person name="Wong J."/>
        </authorList>
    </citation>
    <scope>NUCLEOTIDE SEQUENCE</scope>
    <source>
        <strain evidence="2">GSM-AAB239-AS_SAM_17_03QT</strain>
        <tissue evidence="2">Leaf</tissue>
    </source>
</reference>
<reference evidence="2" key="1">
    <citation type="journal article" date="2023" name="GigaByte">
        <title>Genome assembly of the bearded iris, Iris pallida Lam.</title>
        <authorList>
            <person name="Bruccoleri R.E."/>
            <person name="Oakeley E.J."/>
            <person name="Faust A.M.E."/>
            <person name="Altorfer M."/>
            <person name="Dessus-Babus S."/>
            <person name="Burckhardt D."/>
            <person name="Oertli M."/>
            <person name="Naumann U."/>
            <person name="Petersen F."/>
            <person name="Wong J."/>
        </authorList>
    </citation>
    <scope>NUCLEOTIDE SEQUENCE</scope>
    <source>
        <strain evidence="2">GSM-AAB239-AS_SAM_17_03QT</strain>
    </source>
</reference>
<dbReference type="AlphaFoldDB" id="A0AAX6ERG5"/>
<name>A0AAX6ERG5_IRIPA</name>
<keyword evidence="3" id="KW-1185">Reference proteome</keyword>
<evidence type="ECO:0000256" key="1">
    <source>
        <dbReference type="SAM" id="MobiDB-lite"/>
    </source>
</evidence>
<dbReference type="Proteomes" id="UP001140949">
    <property type="component" value="Unassembled WGS sequence"/>
</dbReference>
<organism evidence="2 3">
    <name type="scientific">Iris pallida</name>
    <name type="common">Sweet iris</name>
    <dbReference type="NCBI Taxonomy" id="29817"/>
    <lineage>
        <taxon>Eukaryota</taxon>
        <taxon>Viridiplantae</taxon>
        <taxon>Streptophyta</taxon>
        <taxon>Embryophyta</taxon>
        <taxon>Tracheophyta</taxon>
        <taxon>Spermatophyta</taxon>
        <taxon>Magnoliopsida</taxon>
        <taxon>Liliopsida</taxon>
        <taxon>Asparagales</taxon>
        <taxon>Iridaceae</taxon>
        <taxon>Iridoideae</taxon>
        <taxon>Irideae</taxon>
        <taxon>Iris</taxon>
    </lineage>
</organism>
<proteinExistence type="predicted"/>
<protein>
    <submittedName>
        <fullName evidence="2">Uncharacterized protein</fullName>
    </submittedName>
</protein>
<sequence length="165" mass="17510">MGLCTSRDASAVVDSPTGKLILADGSLREFDRPVLAASVLAGTSSDRWFVCDADEMEFDRSVSAVGADEWLRPGQIYFVLPRSMLKSPLQAEDLAKLAVKASAALTRSSVPHCGRSSVAPLVFEAKEAAKPAVVPTVTGRRRKSRSGFGRGGGRKFATDLSAIPE</sequence>
<feature type="region of interest" description="Disordered" evidence="1">
    <location>
        <begin position="139"/>
        <end position="165"/>
    </location>
</feature>
<dbReference type="EMBL" id="JANAVB010034616">
    <property type="protein sequence ID" value="KAJ6806593.1"/>
    <property type="molecule type" value="Genomic_DNA"/>
</dbReference>
<accession>A0AAX6ERG5</accession>